<feature type="signal peptide" evidence="4">
    <location>
        <begin position="1"/>
        <end position="18"/>
    </location>
</feature>
<evidence type="ECO:0000313" key="6">
    <source>
        <dbReference type="Proteomes" id="UP001432322"/>
    </source>
</evidence>
<comment type="caution">
    <text evidence="5">The sequence shown here is derived from an EMBL/GenBank/DDBJ whole genome shotgun (WGS) entry which is preliminary data.</text>
</comment>
<dbReference type="Proteomes" id="UP001432322">
    <property type="component" value="Unassembled WGS sequence"/>
</dbReference>
<keyword evidence="6" id="KW-1185">Reference proteome</keyword>
<dbReference type="PANTHER" id="PTHR15414:SF0">
    <property type="entry name" value="ENDOPLASMIC RETICULUM LECTIN 1"/>
    <property type="match status" value="1"/>
</dbReference>
<dbReference type="InterPro" id="IPR045149">
    <property type="entry name" value="OS-9-like"/>
</dbReference>
<evidence type="ECO:0000256" key="1">
    <source>
        <dbReference type="ARBA" id="ARBA00037585"/>
    </source>
</evidence>
<dbReference type="GO" id="GO:0030970">
    <property type="term" value="P:retrograde protein transport, ER to cytosol"/>
    <property type="evidence" value="ECO:0007669"/>
    <property type="project" value="TreeGrafter"/>
</dbReference>
<protein>
    <recommendedName>
        <fullName evidence="2">Endoplasmic reticulum lectin 1</fullName>
    </recommendedName>
    <alternativeName>
        <fullName evidence="3">ER lectin</fullName>
    </alternativeName>
</protein>
<name>A0AAV5VMQ5_9BILA</name>
<dbReference type="SUPFAM" id="SSF50911">
    <property type="entry name" value="Mannose 6-phosphate receptor domain"/>
    <property type="match status" value="1"/>
</dbReference>
<proteinExistence type="predicted"/>
<dbReference type="Gene3D" id="2.70.130.10">
    <property type="entry name" value="Mannose-6-phosphate receptor binding domain"/>
    <property type="match status" value="1"/>
</dbReference>
<dbReference type="GO" id="GO:0005788">
    <property type="term" value="C:endoplasmic reticulum lumen"/>
    <property type="evidence" value="ECO:0007669"/>
    <property type="project" value="TreeGrafter"/>
</dbReference>
<dbReference type="EMBL" id="BTSY01000003">
    <property type="protein sequence ID" value="GMT20896.1"/>
    <property type="molecule type" value="Genomic_DNA"/>
</dbReference>
<evidence type="ECO:0000256" key="4">
    <source>
        <dbReference type="SAM" id="SignalP"/>
    </source>
</evidence>
<keyword evidence="4" id="KW-0732">Signal</keyword>
<accession>A0AAV5VMQ5</accession>
<reference evidence="5" key="1">
    <citation type="submission" date="2023-10" db="EMBL/GenBank/DDBJ databases">
        <title>Genome assembly of Pristionchus species.</title>
        <authorList>
            <person name="Yoshida K."/>
            <person name="Sommer R.J."/>
        </authorList>
    </citation>
    <scope>NUCLEOTIDE SEQUENCE</scope>
    <source>
        <strain evidence="5">RS5133</strain>
    </source>
</reference>
<organism evidence="5 6">
    <name type="scientific">Pristionchus fissidentatus</name>
    <dbReference type="NCBI Taxonomy" id="1538716"/>
    <lineage>
        <taxon>Eukaryota</taxon>
        <taxon>Metazoa</taxon>
        <taxon>Ecdysozoa</taxon>
        <taxon>Nematoda</taxon>
        <taxon>Chromadorea</taxon>
        <taxon>Rhabditida</taxon>
        <taxon>Rhabditina</taxon>
        <taxon>Diplogasteromorpha</taxon>
        <taxon>Diplogasteroidea</taxon>
        <taxon>Neodiplogasteridae</taxon>
        <taxon>Pristionchus</taxon>
    </lineage>
</organism>
<sequence>MKLLGIAIVLLVSVCADSATSWGHAEAQRRYAMQKPKPIKFQQEDADKFMLELMEKIEDMPQPDDPKYEFIRDKFSQVQVCQIPEDDDNSMEESASADDVMSSVMRSFADGKCAGRSFGEWYYQVCGNMEVKRSPFTYGGISKKGGYKVIPFKAAESLGVLGRNRRVSSHLASVNDPRYVEQTYYEGIKCNLEGDERRMQTTVTFECNPRFVRGYVHVNDVREENACHTRVQLQSTDFCEDDWLVGVTDSTSVIRCRLYYHPDRVKPLTDFLDKYYEEAKARQERYSKWLDEPERKAILMRKLSVPDAKKYLEKWSLESVRTFDKQDLQYGQKAEDERISRMLAYVISELTWASLNPGIPYTEEEQKSRKAEEKHGQREDHRHLTNLKNVLEVRREEFMGELYEDDEHGRFKMEMNGYGTLLRMSDVNDYLRDPHVNFYASWLDYINDKAAEDMMVVRSMLIPPNRENALGSFLLLENLIQSDYADSLRSIFSDLLEEETKPEEHLLYDGEFDDLEELSRQFMTVYKAVKKGVEANNFDLVLDLLDDEDFEY</sequence>
<dbReference type="GO" id="GO:0030968">
    <property type="term" value="P:endoplasmic reticulum unfolded protein response"/>
    <property type="evidence" value="ECO:0007669"/>
    <property type="project" value="InterPro"/>
</dbReference>
<evidence type="ECO:0000313" key="5">
    <source>
        <dbReference type="EMBL" id="GMT20896.1"/>
    </source>
</evidence>
<comment type="function">
    <text evidence="1">Probable lectin that binds selectively to improperly folded lumenal proteins. May function in endoplasmic reticulum quality control and endoplasmic reticulum-associated degradation (ERAD) of both non-glycosylated proteins and glycoproteins.</text>
</comment>
<evidence type="ECO:0000256" key="3">
    <source>
        <dbReference type="ARBA" id="ARBA00041661"/>
    </source>
</evidence>
<dbReference type="InterPro" id="IPR009011">
    <property type="entry name" value="Man6P_isomerase_rcpt-bd_dom_sf"/>
</dbReference>
<feature type="chain" id="PRO_5043506997" description="Endoplasmic reticulum lectin 1" evidence="4">
    <location>
        <begin position="19"/>
        <end position="552"/>
    </location>
</feature>
<dbReference type="AlphaFoldDB" id="A0AAV5VMQ5"/>
<gene>
    <name evidence="5" type="ORF">PFISCL1PPCAC_12193</name>
</gene>
<dbReference type="PANTHER" id="PTHR15414">
    <property type="entry name" value="OS-9-RELATED"/>
    <property type="match status" value="1"/>
</dbReference>
<evidence type="ECO:0000256" key="2">
    <source>
        <dbReference type="ARBA" id="ARBA00041108"/>
    </source>
</evidence>